<gene>
    <name evidence="2" type="ORF">SCUD_LOCUS14076</name>
</gene>
<keyword evidence="3" id="KW-1185">Reference proteome</keyword>
<sequence>MNKDLDEQATTREQPAQFEVGVDLTTFNEYISSSDQFYDSNRSNHDHSVEWSLWNQANPKQNCFIPLVVRKNFAQDAPKPHSKQITYYPGNKAHMFAYRQSASMHTHLFVHFKIPLAEITIEHKQTVELLCLRLMYDLLLWQSLLPNDRRLRATLKRPNHTCPTVDNVTNLQSDHRYWFLSDPAPLATIYAHPDAARAAAELEAISPIGHYNVNHHPSGLHYHSVKSDEEEDSDYAENDLNELYSNTFNIKDNTVSNHYTKYNKENVNRCNSKISWSSDLRKNVNNMNNINLNQHSLLHKNRQRCTGDHRTNNNTTYSADHKVVGPLTNTSVQFQSSICLQLDINSLQFTTFLPESSSSVGGIRPTDKVIINASNTTLFTELSHNSNPNLNYVEMEVGEFEISYSCSQNPNSDNHSSADNAHPSSSDSPASLWPVLIHLSWDSIGYPYGSTLHQVGVSTANSSNEPTFSMALEHRQIHRLSDSEYFILSTNKPTSVNYQMPILHFMIGCESTSITVNTAMEMLTICSSINNNNDNQVDMQPGMLVMAFINNLAIFIFPFKFNSINPNSLNPRLCDINSSHPLLINFRHWLSTFDLNKAVCIASLDHLELKCFSEPIIIPNTTDNSNSSSSSHIHRSKPSFICQNSSIPTITNRFDMRITNNLLKINTCADILVILHKFVELLTIYDMNNCNTTTPSPTMHSSPIHVKNTSSLKLDPTLCPQFHASSPIPSGLVYSNPFRNILDDNQCKSGSVSSLDLIQDAISDVDSVSDPFSVLFLF</sequence>
<dbReference type="STRING" id="6186.A0A183KGC9"/>
<accession>A0A183KGC9</accession>
<organism evidence="4">
    <name type="scientific">Schistosoma curassoni</name>
    <dbReference type="NCBI Taxonomy" id="6186"/>
    <lineage>
        <taxon>Eukaryota</taxon>
        <taxon>Metazoa</taxon>
        <taxon>Spiralia</taxon>
        <taxon>Lophotrochozoa</taxon>
        <taxon>Platyhelminthes</taxon>
        <taxon>Trematoda</taxon>
        <taxon>Digenea</taxon>
        <taxon>Strigeidida</taxon>
        <taxon>Schistosomatoidea</taxon>
        <taxon>Schistosomatidae</taxon>
        <taxon>Schistosoma</taxon>
    </lineage>
</organism>
<reference evidence="2 3" key="2">
    <citation type="submission" date="2018-11" db="EMBL/GenBank/DDBJ databases">
        <authorList>
            <consortium name="Pathogen Informatics"/>
        </authorList>
    </citation>
    <scope>NUCLEOTIDE SEQUENCE [LARGE SCALE GENOMIC DNA]</scope>
    <source>
        <strain evidence="2">Dakar</strain>
        <strain evidence="3">Dakar, Senegal</strain>
    </source>
</reference>
<dbReference type="Proteomes" id="UP000279833">
    <property type="component" value="Unassembled WGS sequence"/>
</dbReference>
<evidence type="ECO:0000256" key="1">
    <source>
        <dbReference type="SAM" id="MobiDB-lite"/>
    </source>
</evidence>
<dbReference type="AlphaFoldDB" id="A0A183KGC9"/>
<evidence type="ECO:0000313" key="2">
    <source>
        <dbReference type="EMBL" id="VDP55188.1"/>
    </source>
</evidence>
<name>A0A183KGC9_9TREM</name>
<evidence type="ECO:0000313" key="4">
    <source>
        <dbReference type="WBParaSite" id="SCUD_0001407901-mRNA-1"/>
    </source>
</evidence>
<dbReference type="WBParaSite" id="SCUD_0001407901-mRNA-1">
    <property type="protein sequence ID" value="SCUD_0001407901-mRNA-1"/>
    <property type="gene ID" value="SCUD_0001407901"/>
</dbReference>
<reference evidence="4" key="1">
    <citation type="submission" date="2016-06" db="UniProtKB">
        <authorList>
            <consortium name="WormBaseParasite"/>
        </authorList>
    </citation>
    <scope>IDENTIFICATION</scope>
</reference>
<proteinExistence type="predicted"/>
<evidence type="ECO:0000313" key="3">
    <source>
        <dbReference type="Proteomes" id="UP000279833"/>
    </source>
</evidence>
<protein>
    <submittedName>
        <fullName evidence="4">SHR-BD domain-containing protein</fullName>
    </submittedName>
</protein>
<dbReference type="EMBL" id="UZAK01036393">
    <property type="protein sequence ID" value="VDP55188.1"/>
    <property type="molecule type" value="Genomic_DNA"/>
</dbReference>
<feature type="region of interest" description="Disordered" evidence="1">
    <location>
        <begin position="404"/>
        <end position="425"/>
    </location>
</feature>